<keyword evidence="2" id="KW-0813">Transport</keyword>
<feature type="transmembrane region" description="Helical" evidence="8">
    <location>
        <begin position="12"/>
        <end position="29"/>
    </location>
</feature>
<evidence type="ECO:0000256" key="5">
    <source>
        <dbReference type="ARBA" id="ARBA00022692"/>
    </source>
</evidence>
<protein>
    <submittedName>
        <fullName evidence="9">Acriflavine resistance protein B</fullName>
    </submittedName>
</protein>
<feature type="transmembrane region" description="Helical" evidence="8">
    <location>
        <begin position="895"/>
        <end position="921"/>
    </location>
</feature>
<evidence type="ECO:0000256" key="6">
    <source>
        <dbReference type="ARBA" id="ARBA00022989"/>
    </source>
</evidence>
<dbReference type="PRINTS" id="PR00702">
    <property type="entry name" value="ACRIFLAVINRP"/>
</dbReference>
<dbReference type="RefSeq" id="WP_066133995.1">
    <property type="nucleotide sequence ID" value="NZ_CP014525.1"/>
</dbReference>
<feature type="transmembrane region" description="Helical" evidence="8">
    <location>
        <begin position="986"/>
        <end position="1011"/>
    </location>
</feature>
<evidence type="ECO:0000256" key="3">
    <source>
        <dbReference type="ARBA" id="ARBA00022475"/>
    </source>
</evidence>
<reference evidence="9 10" key="1">
    <citation type="submission" date="2016-02" db="EMBL/GenBank/DDBJ databases">
        <title>Complete Genome of H5569, the type strain of the newly described species Haematospirillium jordaniae.</title>
        <authorList>
            <person name="Nicholson A.C."/>
            <person name="Humrighouse B.W."/>
            <person name="Loparov V."/>
            <person name="McQuiston J.R."/>
        </authorList>
    </citation>
    <scope>NUCLEOTIDE SEQUENCE [LARGE SCALE GENOMIC DNA]</scope>
    <source>
        <strain evidence="9 10">H5569</strain>
    </source>
</reference>
<dbReference type="Proteomes" id="UP000076066">
    <property type="component" value="Chromosome"/>
</dbReference>
<dbReference type="Gene3D" id="1.20.1640.10">
    <property type="entry name" value="Multidrug efflux transporter AcrB transmembrane domain"/>
    <property type="match status" value="2"/>
</dbReference>
<keyword evidence="7 8" id="KW-0472">Membrane</keyword>
<dbReference type="Pfam" id="PF00873">
    <property type="entry name" value="ACR_tran"/>
    <property type="match status" value="1"/>
</dbReference>
<dbReference type="SUPFAM" id="SSF82866">
    <property type="entry name" value="Multidrug efflux transporter AcrB transmembrane domain"/>
    <property type="match status" value="2"/>
</dbReference>
<feature type="transmembrane region" description="Helical" evidence="8">
    <location>
        <begin position="360"/>
        <end position="381"/>
    </location>
</feature>
<dbReference type="Gene3D" id="3.30.70.1430">
    <property type="entry name" value="Multidrug efflux transporter AcrB pore domain"/>
    <property type="match status" value="2"/>
</dbReference>
<keyword evidence="3" id="KW-1003">Cell membrane</keyword>
<feature type="transmembrane region" description="Helical" evidence="8">
    <location>
        <begin position="431"/>
        <end position="451"/>
    </location>
</feature>
<dbReference type="OrthoDB" id="9806532at2"/>
<keyword evidence="4" id="KW-0997">Cell inner membrane</keyword>
<dbReference type="Gene3D" id="3.30.2090.10">
    <property type="entry name" value="Multidrug efflux transporter AcrB TolC docking domain, DN and DC subdomains"/>
    <property type="match status" value="2"/>
</dbReference>
<dbReference type="FunFam" id="1.20.1640.10:FF:000001">
    <property type="entry name" value="Efflux pump membrane transporter"/>
    <property type="match status" value="1"/>
</dbReference>
<evidence type="ECO:0000256" key="7">
    <source>
        <dbReference type="ARBA" id="ARBA00023136"/>
    </source>
</evidence>
<dbReference type="InterPro" id="IPR001036">
    <property type="entry name" value="Acrflvin-R"/>
</dbReference>
<evidence type="ECO:0000313" key="10">
    <source>
        <dbReference type="Proteomes" id="UP000076066"/>
    </source>
</evidence>
<dbReference type="GO" id="GO:0005886">
    <property type="term" value="C:plasma membrane"/>
    <property type="evidence" value="ECO:0007669"/>
    <property type="project" value="UniProtKB-SubCell"/>
</dbReference>
<keyword evidence="5 8" id="KW-0812">Transmembrane</keyword>
<dbReference type="FunFam" id="3.30.70.1430:FF:000001">
    <property type="entry name" value="Efflux pump membrane transporter"/>
    <property type="match status" value="1"/>
</dbReference>
<keyword evidence="6 8" id="KW-1133">Transmembrane helix</keyword>
<dbReference type="KEGG" id="hjo:AY555_04480"/>
<evidence type="ECO:0000256" key="1">
    <source>
        <dbReference type="ARBA" id="ARBA00004429"/>
    </source>
</evidence>
<dbReference type="SUPFAM" id="SSF82693">
    <property type="entry name" value="Multidrug efflux transporter AcrB pore domain, PN1, PN2, PC1 and PC2 subdomains"/>
    <property type="match status" value="3"/>
</dbReference>
<dbReference type="STRING" id="1549855.AY555_04480"/>
<feature type="transmembrane region" description="Helical" evidence="8">
    <location>
        <begin position="334"/>
        <end position="353"/>
    </location>
</feature>
<dbReference type="InterPro" id="IPR027463">
    <property type="entry name" value="AcrB_DN_DC_subdom"/>
</dbReference>
<organism evidence="9 10">
    <name type="scientific">Haematospirillum jordaniae</name>
    <dbReference type="NCBI Taxonomy" id="1549855"/>
    <lineage>
        <taxon>Bacteria</taxon>
        <taxon>Pseudomonadati</taxon>
        <taxon>Pseudomonadota</taxon>
        <taxon>Alphaproteobacteria</taxon>
        <taxon>Rhodospirillales</taxon>
        <taxon>Novispirillaceae</taxon>
        <taxon>Haematospirillum</taxon>
    </lineage>
</organism>
<dbReference type="EMBL" id="CP014525">
    <property type="protein sequence ID" value="AMW34559.1"/>
    <property type="molecule type" value="Genomic_DNA"/>
</dbReference>
<keyword evidence="10" id="KW-1185">Reference proteome</keyword>
<feature type="transmembrane region" description="Helical" evidence="8">
    <location>
        <begin position="958"/>
        <end position="980"/>
    </location>
</feature>
<name>A0A143DD93_9PROT</name>
<evidence type="ECO:0000256" key="4">
    <source>
        <dbReference type="ARBA" id="ARBA00022519"/>
    </source>
</evidence>
<feature type="transmembrane region" description="Helical" evidence="8">
    <location>
        <begin position="463"/>
        <end position="486"/>
    </location>
</feature>
<sequence length="1026" mass="110087">MNISELFIRRPVMTVLLSLSVVMAGLAAWRQLPVAALPNVDFPVISVSASLPGASPETMAVSVAAILEREFSTIAGIRTITSSSRNGSTSLSVEFVLDRNIDAAAQDIQAAISRAQRRLPDDMTTPPTWRKVNPADSPIAILALSSPLVSLPDINEYAESVVQPRISALPGVAQVLVYGSQKYAVRIKADPDALSARNLTLDDLQTAVAAANANTPVGILSGDSRQLVLTSNDQLPDAQAFGNLILAVRKGAPIRLGDVATVSNSVENDRAASWHNDNRAIVLAVQRQPDANTVQVVDDIQRLLPDLRTRLPPSVSIDIVSDRAQSIREAVDDVQFTLLLIIILVILVIFLFLRRTTATIIPAVAVPLSLLGTAGGMHLMGFSIDNISLLALTLSVGLVVDDAIVMLENIVRHIEAGTPPFEAALKGSREIGFTIVSITLSLVAVFIPILLMGGVLGRLFHEFAVVVTMALVISALVSLTLTPFLCSRLLTRHDLEREESPLGQTLSRRLDWIEAGYARSLSWCLQHHGLTASVAAATVILTLVLFVTIPKGFFPEEDIGQFVAITEASKDIAFPAMVTAHSRIARIVRAHPAVSGVTSAVGGGATTAINSGRLFVSLRPRGERPPIQAVIADLRRQVAREVGISVFMVPTQNLRLGGRTSKSQYQYTIQALDSTELYAWSARLEEAMRADPHMVDVASDLELSNPQVFVNIDRDKAALLGIRVDAVRAALYSAFGQRQISTIYTDSNDYAVILELEPRFQQDESSLSRIHVRANGGELVPLGAFSTLKRTSGPMSVNRQGQTPAVTLSFNLAQGAALGDAVTAIRALEQTLGLPASVSTSFSGTAEIFRESMQNQTLLLGAAILVIYAVLGILYESYIHPLTILSGLPSASVGALATLMLFNVELSVIAMIGLLMLIGIVKKNAIMMIDFALDARRIEGLSARDAIEKACLIRFRPIMMTTMTAIVGTLPIAAAYGAAAELRQPLGLAVVGGLIVSQALTLYITPVIYLYMERLRTGWTAHNTKA</sequence>
<dbReference type="Gene3D" id="3.30.70.1440">
    <property type="entry name" value="Multidrug efflux transporter AcrB pore domain"/>
    <property type="match status" value="1"/>
</dbReference>
<comment type="subcellular location">
    <subcellularLocation>
        <location evidence="1">Cell inner membrane</location>
        <topology evidence="1">Multi-pass membrane protein</topology>
    </subcellularLocation>
</comment>
<dbReference type="Gene3D" id="3.30.70.1320">
    <property type="entry name" value="Multidrug efflux transporter AcrB pore domain like"/>
    <property type="match status" value="1"/>
</dbReference>
<dbReference type="PANTHER" id="PTHR32063">
    <property type="match status" value="1"/>
</dbReference>
<dbReference type="GO" id="GO:0042910">
    <property type="term" value="F:xenobiotic transmembrane transporter activity"/>
    <property type="evidence" value="ECO:0007669"/>
    <property type="project" value="TreeGrafter"/>
</dbReference>
<accession>A0A143DD93</accession>
<evidence type="ECO:0000313" key="9">
    <source>
        <dbReference type="EMBL" id="AMW34559.1"/>
    </source>
</evidence>
<dbReference type="GeneID" id="53316407"/>
<feature type="transmembrane region" description="Helical" evidence="8">
    <location>
        <begin position="857"/>
        <end position="875"/>
    </location>
</feature>
<evidence type="ECO:0000256" key="2">
    <source>
        <dbReference type="ARBA" id="ARBA00022448"/>
    </source>
</evidence>
<dbReference type="AlphaFoldDB" id="A0A143DD93"/>
<dbReference type="PANTHER" id="PTHR32063:SF21">
    <property type="entry name" value="MULTIDRUG RESISTANCE PROTEIN MDTB"/>
    <property type="match status" value="1"/>
</dbReference>
<evidence type="ECO:0000256" key="8">
    <source>
        <dbReference type="SAM" id="Phobius"/>
    </source>
</evidence>
<dbReference type="SUPFAM" id="SSF82714">
    <property type="entry name" value="Multidrug efflux transporter AcrB TolC docking domain, DN and DC subdomains"/>
    <property type="match status" value="2"/>
</dbReference>
<proteinExistence type="predicted"/>
<gene>
    <name evidence="9" type="ORF">AY555_04480</name>
</gene>